<dbReference type="EC" id="3.1.-.-" evidence="10"/>
<keyword evidence="4 10" id="KW-0378">Hydrolase</keyword>
<evidence type="ECO:0000256" key="3">
    <source>
        <dbReference type="ARBA" id="ARBA00022759"/>
    </source>
</evidence>
<dbReference type="KEGG" id="mequ:KFV11_04625"/>
<keyword evidence="2 10" id="KW-0479">Metal-binding</keyword>
<dbReference type="Gene3D" id="1.20.120.920">
    <property type="entry name" value="CRISPR-associated endonuclease Cas1, C-terminal domain"/>
    <property type="match status" value="1"/>
</dbReference>
<sequence length="342" mass="39673">MRKLLNTLYITNENYYLSRDRENVVIKEDSKVIKRFPIHIIEGIVCFNYIGASPSLIQLANENNISLTFLTPTGRFCGKFIGTTNGNVILRREQYRIADDEERSLQLAKRCIEAKIINSRKVLLRTLRDHREKVNVARLTVATEYLKKQLVLCQEVNNKDSLRGIEGDTARMYFQCFDDIILYQKEDFVFVARSRRPPLNRVNAILSYLYSLLTYEVQSALETVGLDSYVGFFHTDRPGRASLALDMIEELRPYLVDRFVVTLINRKQIGSEDFEVKENGAVLLNKKGRDKVLTLWQKRKQTEIIHPFINEKMSVGLIPYVQAQLLSRHIRGDLESYPPFLS</sequence>
<dbReference type="NCBIfam" id="TIGR03640">
    <property type="entry name" value="cas1_DVULG"/>
    <property type="match status" value="1"/>
</dbReference>
<keyword evidence="5 10" id="KW-0460">Magnesium</keyword>
<keyword evidence="8 10" id="KW-0464">Manganese</keyword>
<name>A0A9Q9BXW1_9STAP</name>
<dbReference type="InterPro" id="IPR019856">
    <property type="entry name" value="CRISPR-assoc_Cas1_DVULG"/>
</dbReference>
<dbReference type="GO" id="GO:0004520">
    <property type="term" value="F:DNA endonuclease activity"/>
    <property type="evidence" value="ECO:0007669"/>
    <property type="project" value="InterPro"/>
</dbReference>
<dbReference type="Proteomes" id="UP001057381">
    <property type="component" value="Chromosome"/>
</dbReference>
<evidence type="ECO:0000256" key="10">
    <source>
        <dbReference type="HAMAP-Rule" id="MF_01470"/>
    </source>
</evidence>
<dbReference type="GO" id="GO:0003677">
    <property type="term" value="F:DNA binding"/>
    <property type="evidence" value="ECO:0007669"/>
    <property type="project" value="UniProtKB-KW"/>
</dbReference>
<accession>A0A9Q9BXW1</accession>
<dbReference type="RefSeq" id="WP_254250462.1">
    <property type="nucleotide sequence ID" value="NZ_CP073809.1"/>
</dbReference>
<evidence type="ECO:0000313" key="11">
    <source>
        <dbReference type="EMBL" id="UTH14647.1"/>
    </source>
</evidence>
<evidence type="ECO:0000256" key="7">
    <source>
        <dbReference type="ARBA" id="ARBA00023125"/>
    </source>
</evidence>
<evidence type="ECO:0000256" key="9">
    <source>
        <dbReference type="ARBA" id="ARBA00038592"/>
    </source>
</evidence>
<evidence type="ECO:0000256" key="2">
    <source>
        <dbReference type="ARBA" id="ARBA00022723"/>
    </source>
</evidence>
<dbReference type="GO" id="GO:0016787">
    <property type="term" value="F:hydrolase activity"/>
    <property type="evidence" value="ECO:0007669"/>
    <property type="project" value="UniProtKB-KW"/>
</dbReference>
<proteinExistence type="inferred from homology"/>
<comment type="cofactor">
    <cofactor evidence="10">
        <name>Mg(2+)</name>
        <dbReference type="ChEBI" id="CHEBI:18420"/>
    </cofactor>
    <cofactor evidence="10">
        <name>Mn(2+)</name>
        <dbReference type="ChEBI" id="CHEBI:29035"/>
    </cofactor>
</comment>
<keyword evidence="7 10" id="KW-0238">DNA-binding</keyword>
<feature type="binding site" evidence="10">
    <location>
        <position position="166"/>
    </location>
    <ligand>
        <name>Mn(2+)</name>
        <dbReference type="ChEBI" id="CHEBI:29035"/>
    </ligand>
</feature>
<comment type="function">
    <text evidence="10">CRISPR (clustered regularly interspaced short palindromic repeat), is an adaptive immune system that provides protection against mobile genetic elements (viruses, transposable elements and conjugative plasmids). CRISPR clusters contain spacers, sequences complementary to antecedent mobile elements, and target invading nucleic acids. CRISPR clusters are transcribed and processed into CRISPR RNA (crRNA). Acts as a dsDNA endonuclease. Involved in the integration of spacer DNA into the CRISPR cassette.</text>
</comment>
<reference evidence="11" key="1">
    <citation type="submission" date="2021-04" db="EMBL/GenBank/DDBJ databases">
        <title>Complete Genome Sequences of Macrococcus spp. from dog and cattle.</title>
        <authorList>
            <person name="Schwendener S."/>
            <person name="Perreten V."/>
        </authorList>
    </citation>
    <scope>NUCLEOTIDE SEQUENCE</scope>
    <source>
        <strain evidence="11">Epi0143-OL</strain>
    </source>
</reference>
<dbReference type="EMBL" id="CP073809">
    <property type="protein sequence ID" value="UTH14647.1"/>
    <property type="molecule type" value="Genomic_DNA"/>
</dbReference>
<dbReference type="InterPro" id="IPR002729">
    <property type="entry name" value="CRISPR-assoc_Cas1"/>
</dbReference>
<dbReference type="HAMAP" id="MF_01470">
    <property type="entry name" value="Cas1"/>
    <property type="match status" value="1"/>
</dbReference>
<evidence type="ECO:0000256" key="1">
    <source>
        <dbReference type="ARBA" id="ARBA00022722"/>
    </source>
</evidence>
<dbReference type="InterPro" id="IPR050646">
    <property type="entry name" value="Cas1"/>
</dbReference>
<dbReference type="NCBIfam" id="TIGR00287">
    <property type="entry name" value="cas1"/>
    <property type="match status" value="1"/>
</dbReference>
<evidence type="ECO:0000256" key="6">
    <source>
        <dbReference type="ARBA" id="ARBA00023118"/>
    </source>
</evidence>
<feature type="binding site" evidence="10">
    <location>
        <position position="249"/>
    </location>
    <ligand>
        <name>Mn(2+)</name>
        <dbReference type="ChEBI" id="CHEBI:29035"/>
    </ligand>
</feature>
<dbReference type="GO" id="GO:0043571">
    <property type="term" value="P:maintenance of CRISPR repeat elements"/>
    <property type="evidence" value="ECO:0007669"/>
    <property type="project" value="UniProtKB-UniRule"/>
</dbReference>
<feature type="binding site" evidence="10">
    <location>
        <position position="234"/>
    </location>
    <ligand>
        <name>Mn(2+)</name>
        <dbReference type="ChEBI" id="CHEBI:29035"/>
    </ligand>
</feature>
<gene>
    <name evidence="11" type="primary">cas1c</name>
    <name evidence="10" type="synonym">cas1</name>
    <name evidence="11" type="ORF">KFV11_04625</name>
</gene>
<evidence type="ECO:0000313" key="12">
    <source>
        <dbReference type="Proteomes" id="UP001057381"/>
    </source>
</evidence>
<organism evidence="11 12">
    <name type="scientific">Macrococcus equipercicus</name>
    <dbReference type="NCBI Taxonomy" id="69967"/>
    <lineage>
        <taxon>Bacteria</taxon>
        <taxon>Bacillati</taxon>
        <taxon>Bacillota</taxon>
        <taxon>Bacilli</taxon>
        <taxon>Bacillales</taxon>
        <taxon>Staphylococcaceae</taxon>
        <taxon>Macrococcus</taxon>
    </lineage>
</organism>
<dbReference type="InterPro" id="IPR042211">
    <property type="entry name" value="CRISPR-assoc_Cas1_N"/>
</dbReference>
<evidence type="ECO:0000256" key="5">
    <source>
        <dbReference type="ARBA" id="ARBA00022842"/>
    </source>
</evidence>
<evidence type="ECO:0000256" key="4">
    <source>
        <dbReference type="ARBA" id="ARBA00022801"/>
    </source>
</evidence>
<dbReference type="Pfam" id="PF01867">
    <property type="entry name" value="Cas_Cas1"/>
    <property type="match status" value="1"/>
</dbReference>
<evidence type="ECO:0000256" key="8">
    <source>
        <dbReference type="ARBA" id="ARBA00023211"/>
    </source>
</evidence>
<keyword evidence="6 10" id="KW-0051">Antiviral defense</keyword>
<dbReference type="PANTHER" id="PTHR34353">
    <property type="entry name" value="CRISPR-ASSOCIATED ENDONUCLEASE CAS1 1"/>
    <property type="match status" value="1"/>
</dbReference>
<keyword evidence="1 10" id="KW-0540">Nuclease</keyword>
<dbReference type="Gene3D" id="3.100.10.20">
    <property type="entry name" value="CRISPR-associated endonuclease Cas1, N-terminal domain"/>
    <property type="match status" value="1"/>
</dbReference>
<dbReference type="GO" id="GO:0046872">
    <property type="term" value="F:metal ion binding"/>
    <property type="evidence" value="ECO:0007669"/>
    <property type="project" value="UniProtKB-UniRule"/>
</dbReference>
<dbReference type="AlphaFoldDB" id="A0A9Q9BXW1"/>
<dbReference type="GO" id="GO:0051607">
    <property type="term" value="P:defense response to virus"/>
    <property type="evidence" value="ECO:0007669"/>
    <property type="project" value="UniProtKB-UniRule"/>
</dbReference>
<protein>
    <recommendedName>
        <fullName evidence="10">CRISPR-associated endonuclease Cas1</fullName>
        <ecNumber evidence="10">3.1.-.-</ecNumber>
    </recommendedName>
</protein>
<keyword evidence="3 10" id="KW-0255">Endonuclease</keyword>
<dbReference type="PANTHER" id="PTHR34353:SF2">
    <property type="entry name" value="CRISPR-ASSOCIATED ENDONUCLEASE CAS1 1"/>
    <property type="match status" value="1"/>
</dbReference>
<dbReference type="InterPro" id="IPR042206">
    <property type="entry name" value="CRISPR-assoc_Cas1_C"/>
</dbReference>
<dbReference type="CDD" id="cd09721">
    <property type="entry name" value="Cas1_I-C"/>
    <property type="match status" value="1"/>
</dbReference>
<comment type="similarity">
    <text evidence="10">Belongs to the CRISPR-associated endonuclease Cas1 family.</text>
</comment>
<comment type="subunit">
    <text evidence="9 10">Homodimer, forms a heterotetramer with a Cas2 homodimer.</text>
</comment>